<organism evidence="1 2">
    <name type="scientific">Actinidia rufa</name>
    <dbReference type="NCBI Taxonomy" id="165716"/>
    <lineage>
        <taxon>Eukaryota</taxon>
        <taxon>Viridiplantae</taxon>
        <taxon>Streptophyta</taxon>
        <taxon>Embryophyta</taxon>
        <taxon>Tracheophyta</taxon>
        <taxon>Spermatophyta</taxon>
        <taxon>Magnoliopsida</taxon>
        <taxon>eudicotyledons</taxon>
        <taxon>Gunneridae</taxon>
        <taxon>Pentapetalae</taxon>
        <taxon>asterids</taxon>
        <taxon>Ericales</taxon>
        <taxon>Actinidiaceae</taxon>
        <taxon>Actinidia</taxon>
    </lineage>
</organism>
<dbReference type="PANTHER" id="PTHR37697">
    <property type="entry name" value="AP2-LIKE ETHYLENE-RESPONSIVE TRANSCRIPTION FACTOR SNZ"/>
    <property type="match status" value="1"/>
</dbReference>
<evidence type="ECO:0000313" key="2">
    <source>
        <dbReference type="Proteomes" id="UP000585474"/>
    </source>
</evidence>
<reference evidence="1 2" key="1">
    <citation type="submission" date="2019-07" db="EMBL/GenBank/DDBJ databases">
        <title>De Novo Assembly of kiwifruit Actinidia rufa.</title>
        <authorList>
            <person name="Sugita-Konishi S."/>
            <person name="Sato K."/>
            <person name="Mori E."/>
            <person name="Abe Y."/>
            <person name="Kisaki G."/>
            <person name="Hamano K."/>
            <person name="Suezawa K."/>
            <person name="Otani M."/>
            <person name="Fukuda T."/>
            <person name="Manabe T."/>
            <person name="Gomi K."/>
            <person name="Tabuchi M."/>
            <person name="Akimitsu K."/>
            <person name="Kataoka I."/>
        </authorList>
    </citation>
    <scope>NUCLEOTIDE SEQUENCE [LARGE SCALE GENOMIC DNA]</scope>
    <source>
        <strain evidence="2">cv. Fuchu</strain>
    </source>
</reference>
<gene>
    <name evidence="1" type="ORF">Acr_07g0005010</name>
</gene>
<proteinExistence type="predicted"/>
<dbReference type="OrthoDB" id="672370at2759"/>
<keyword evidence="2" id="KW-1185">Reference proteome</keyword>
<dbReference type="Proteomes" id="UP000585474">
    <property type="component" value="Unassembled WGS sequence"/>
</dbReference>
<evidence type="ECO:0000313" key="1">
    <source>
        <dbReference type="EMBL" id="GFY90304.1"/>
    </source>
</evidence>
<dbReference type="AlphaFoldDB" id="A0A7J0EV06"/>
<comment type="caution">
    <text evidence="1">The sequence shown here is derived from an EMBL/GenBank/DDBJ whole genome shotgun (WGS) entry which is preliminary data.</text>
</comment>
<dbReference type="EMBL" id="BJWL01000007">
    <property type="protein sequence ID" value="GFY90304.1"/>
    <property type="molecule type" value="Genomic_DNA"/>
</dbReference>
<protein>
    <submittedName>
        <fullName evidence="1">Uncharacterized protein</fullName>
    </submittedName>
</protein>
<sequence>METEISELIVALEKATLMAKQIPAATTDPSQIIQIYATLHAAHYHLSSFLAHTSQPLPQPSLLRGNSDEHMQFGDEEVQNSTAAMDGVEEGMKDCFIQNKRLKRPLSPVAAAAVERRRSCEDELVKGSAAVEFEPQGTRLRALDLIYQFHG</sequence>
<name>A0A7J0EV06_9ERIC</name>
<dbReference type="PANTHER" id="PTHR37697:SF2">
    <property type="entry name" value="AP2-LIKE ETHYLENE-RESPONSIVE TRANSCRIPTION FACTOR SNZ"/>
    <property type="match status" value="1"/>
</dbReference>
<accession>A0A7J0EV06</accession>